<feature type="non-terminal residue" evidence="1">
    <location>
        <position position="1"/>
    </location>
</feature>
<keyword evidence="2" id="KW-1185">Reference proteome</keyword>
<accession>A0A367IJW0</accession>
<proteinExistence type="predicted"/>
<gene>
    <name evidence="1" type="ORF">CU098_004933</name>
</gene>
<dbReference type="Proteomes" id="UP000253551">
    <property type="component" value="Unassembled WGS sequence"/>
</dbReference>
<evidence type="ECO:0000313" key="2">
    <source>
        <dbReference type="Proteomes" id="UP000253551"/>
    </source>
</evidence>
<dbReference type="AlphaFoldDB" id="A0A367IJW0"/>
<name>A0A367IJW0_RHIST</name>
<evidence type="ECO:0000313" key="1">
    <source>
        <dbReference type="EMBL" id="RCH77916.1"/>
    </source>
</evidence>
<dbReference type="EMBL" id="PJQM01007626">
    <property type="protein sequence ID" value="RCH77916.1"/>
    <property type="molecule type" value="Genomic_DNA"/>
</dbReference>
<comment type="caution">
    <text evidence="1">The sequence shown here is derived from an EMBL/GenBank/DDBJ whole genome shotgun (WGS) entry which is preliminary data.</text>
</comment>
<sequence length="74" mass="8576">YVRYYLSLLLSSVFASDPLLKMKWANGQLLKKQQHGLQAGLPERNSYIESDFIKLAKTDEGDFEQVDYQWSCEA</sequence>
<protein>
    <submittedName>
        <fullName evidence="1">Uncharacterized protein</fullName>
    </submittedName>
</protein>
<reference evidence="1 2" key="1">
    <citation type="journal article" date="2018" name="G3 (Bethesda)">
        <title>Phylogenetic and Phylogenomic Definition of Rhizopus Species.</title>
        <authorList>
            <person name="Gryganskyi A.P."/>
            <person name="Golan J."/>
            <person name="Dolatabadi S."/>
            <person name="Mondo S."/>
            <person name="Robb S."/>
            <person name="Idnurm A."/>
            <person name="Muszewska A."/>
            <person name="Steczkiewicz K."/>
            <person name="Masonjones S."/>
            <person name="Liao H.L."/>
            <person name="Gajdeczka M.T."/>
            <person name="Anike F."/>
            <person name="Vuek A."/>
            <person name="Anishchenko I.M."/>
            <person name="Voigt K."/>
            <person name="de Hoog G.S."/>
            <person name="Smith M.E."/>
            <person name="Heitman J."/>
            <person name="Vilgalys R."/>
            <person name="Stajich J.E."/>
        </authorList>
    </citation>
    <scope>NUCLEOTIDE SEQUENCE [LARGE SCALE GENOMIC DNA]</scope>
    <source>
        <strain evidence="1 2">LSU 92-RS-03</strain>
    </source>
</reference>
<organism evidence="1 2">
    <name type="scientific">Rhizopus stolonifer</name>
    <name type="common">Rhizopus nigricans</name>
    <dbReference type="NCBI Taxonomy" id="4846"/>
    <lineage>
        <taxon>Eukaryota</taxon>
        <taxon>Fungi</taxon>
        <taxon>Fungi incertae sedis</taxon>
        <taxon>Mucoromycota</taxon>
        <taxon>Mucoromycotina</taxon>
        <taxon>Mucoromycetes</taxon>
        <taxon>Mucorales</taxon>
        <taxon>Mucorineae</taxon>
        <taxon>Rhizopodaceae</taxon>
        <taxon>Rhizopus</taxon>
    </lineage>
</organism>